<feature type="binding site" evidence="12">
    <location>
        <position position="206"/>
    </location>
    <ligand>
        <name>FAD</name>
        <dbReference type="ChEBI" id="CHEBI:57692"/>
    </ligand>
</feature>
<dbReference type="CDD" id="cd06183">
    <property type="entry name" value="cyt_b5_reduct_like"/>
    <property type="match status" value="1"/>
</dbReference>
<dbReference type="PRINTS" id="PR00406">
    <property type="entry name" value="CYTB5RDTASE"/>
</dbReference>
<dbReference type="FunFam" id="3.40.50.80:FF:000005">
    <property type="entry name" value="NADH-cytochrome b5 reductase"/>
    <property type="match status" value="1"/>
</dbReference>
<dbReference type="PRINTS" id="PR00371">
    <property type="entry name" value="FPNCR"/>
</dbReference>
<keyword evidence="4 12" id="KW-0285">Flavoprotein</keyword>
<evidence type="ECO:0000256" key="9">
    <source>
        <dbReference type="ARBA" id="ARBA00023027"/>
    </source>
</evidence>
<comment type="similarity">
    <text evidence="2 13">Belongs to the flavoprotein pyridine nucleotide cytochrome reductase family.</text>
</comment>
<keyword evidence="7 13" id="KW-0560">Oxidoreductase</keyword>
<keyword evidence="5 12" id="KW-0274">FAD</keyword>
<dbReference type="GO" id="GO:0016126">
    <property type="term" value="P:sterol biosynthetic process"/>
    <property type="evidence" value="ECO:0007669"/>
    <property type="project" value="UniProtKB-KW"/>
</dbReference>
<dbReference type="InterPro" id="IPR017938">
    <property type="entry name" value="Riboflavin_synthase-like_b-brl"/>
</dbReference>
<feature type="binding site" evidence="12">
    <location>
        <position position="145"/>
    </location>
    <ligand>
        <name>FAD</name>
        <dbReference type="ChEBI" id="CHEBI:57692"/>
    </ligand>
</feature>
<feature type="binding site" evidence="12">
    <location>
        <position position="132"/>
    </location>
    <ligand>
        <name>FAD</name>
        <dbReference type="ChEBI" id="CHEBI:57692"/>
    </ligand>
</feature>
<sequence>MSKRRGVLLLGAAAVAAGAVWIASSSKRTTPCPREQRTRAATSASVSAPGGASPVTLVDKTVAVPLTLVARKSLTHDTDLFTFGLPTPEHVLGLPTGQHVYLQTTVKGEKLERVYTPVSSDDDKGIMDMVIKLYRPNAAFPAGGKMSAVLDELRVGDVLEARGPVGRFWYRGRGKLAFKKSRKEAGPSIFHEAKRMVMLAGGSGITPMLQLIKHVLKDPEDDTQLELLFANKSEEDIMLRDQLDELAARHPDQFKVWYTVDKAPQGWKYSEGFINADMIKGHLSPPSPDTFVFMCGPKPMIEKACKPALEALGYPTERVHKF</sequence>
<feature type="binding site" evidence="12">
    <location>
        <position position="115"/>
    </location>
    <ligand>
        <name>FAD</name>
        <dbReference type="ChEBI" id="CHEBI:57692"/>
    </ligand>
</feature>
<feature type="compositionally biased region" description="Low complexity" evidence="14">
    <location>
        <begin position="39"/>
        <end position="51"/>
    </location>
</feature>
<comment type="caution">
    <text evidence="16">The sequence shown here is derived from an EMBL/GenBank/DDBJ whole genome shotgun (WGS) entry which is preliminary data.</text>
</comment>
<feature type="domain" description="FAD-binding FR-type" evidence="15">
    <location>
        <begin position="61"/>
        <end position="171"/>
    </location>
</feature>
<dbReference type="Pfam" id="PF00970">
    <property type="entry name" value="FAD_binding_6"/>
    <property type="match status" value="1"/>
</dbReference>
<organism evidence="16 17">
    <name type="scientific">Frankliniella fusca</name>
    <dbReference type="NCBI Taxonomy" id="407009"/>
    <lineage>
        <taxon>Eukaryota</taxon>
        <taxon>Metazoa</taxon>
        <taxon>Ecdysozoa</taxon>
        <taxon>Arthropoda</taxon>
        <taxon>Hexapoda</taxon>
        <taxon>Insecta</taxon>
        <taxon>Pterygota</taxon>
        <taxon>Neoptera</taxon>
        <taxon>Paraneoptera</taxon>
        <taxon>Thysanoptera</taxon>
        <taxon>Terebrantia</taxon>
        <taxon>Thripoidea</taxon>
        <taxon>Thripidae</taxon>
        <taxon>Frankliniella</taxon>
    </lineage>
</organism>
<proteinExistence type="inferred from homology"/>
<dbReference type="InterPro" id="IPR001433">
    <property type="entry name" value="OxRdtase_FAD/NAD-bd"/>
</dbReference>
<evidence type="ECO:0000256" key="14">
    <source>
        <dbReference type="SAM" id="MobiDB-lite"/>
    </source>
</evidence>
<dbReference type="SUPFAM" id="SSF63380">
    <property type="entry name" value="Riboflavin synthase domain-like"/>
    <property type="match status" value="1"/>
</dbReference>
<feature type="binding site" evidence="12">
    <location>
        <position position="146"/>
    </location>
    <ligand>
        <name>FAD</name>
        <dbReference type="ChEBI" id="CHEBI:57692"/>
    </ligand>
</feature>
<keyword evidence="6" id="KW-0443">Lipid metabolism</keyword>
<evidence type="ECO:0000256" key="13">
    <source>
        <dbReference type="RuleBase" id="RU361226"/>
    </source>
</evidence>
<dbReference type="GO" id="GO:0071949">
    <property type="term" value="F:FAD binding"/>
    <property type="evidence" value="ECO:0007669"/>
    <property type="project" value="TreeGrafter"/>
</dbReference>
<keyword evidence="8" id="KW-0756">Sterol biosynthesis</keyword>
<comment type="cofactor">
    <cofactor evidence="1 12 13">
        <name>FAD</name>
        <dbReference type="ChEBI" id="CHEBI:57692"/>
    </cofactor>
</comment>
<dbReference type="InterPro" id="IPR017927">
    <property type="entry name" value="FAD-bd_FR_type"/>
</dbReference>
<dbReference type="SUPFAM" id="SSF52343">
    <property type="entry name" value="Ferredoxin reductase-like, C-terminal NADP-linked domain"/>
    <property type="match status" value="1"/>
</dbReference>
<keyword evidence="17" id="KW-1185">Reference proteome</keyword>
<dbReference type="InterPro" id="IPR039261">
    <property type="entry name" value="FNR_nucleotide-bd"/>
</dbReference>
<comment type="catalytic activity">
    <reaction evidence="13">
        <text>2 Fe(III)-[cytochrome b5] + NADH = 2 Fe(II)-[cytochrome b5] + NAD(+) + H(+)</text>
        <dbReference type="Rhea" id="RHEA:46680"/>
        <dbReference type="Rhea" id="RHEA-COMP:10438"/>
        <dbReference type="Rhea" id="RHEA-COMP:10439"/>
        <dbReference type="ChEBI" id="CHEBI:15378"/>
        <dbReference type="ChEBI" id="CHEBI:29033"/>
        <dbReference type="ChEBI" id="CHEBI:29034"/>
        <dbReference type="ChEBI" id="CHEBI:57540"/>
        <dbReference type="ChEBI" id="CHEBI:57945"/>
        <dbReference type="EC" id="1.6.2.2"/>
    </reaction>
</comment>
<evidence type="ECO:0000256" key="2">
    <source>
        <dbReference type="ARBA" id="ARBA00006105"/>
    </source>
</evidence>
<dbReference type="InterPro" id="IPR001834">
    <property type="entry name" value="CBR-like"/>
</dbReference>
<accession>A0AAE1GR01</accession>
<dbReference type="FunFam" id="2.40.30.10:FF:000021">
    <property type="entry name" value="NADH-cytochrome b5 reductase"/>
    <property type="match status" value="1"/>
</dbReference>
<evidence type="ECO:0000256" key="8">
    <source>
        <dbReference type="ARBA" id="ARBA00023011"/>
    </source>
</evidence>
<dbReference type="Pfam" id="PF00175">
    <property type="entry name" value="NAD_binding_1"/>
    <property type="match status" value="1"/>
</dbReference>
<dbReference type="InterPro" id="IPR008333">
    <property type="entry name" value="Cbr1-like_FAD-bd_dom"/>
</dbReference>
<evidence type="ECO:0000256" key="12">
    <source>
        <dbReference type="PIRSR" id="PIRSR601834-1"/>
    </source>
</evidence>
<dbReference type="Proteomes" id="UP001219518">
    <property type="component" value="Unassembled WGS sequence"/>
</dbReference>
<evidence type="ECO:0000256" key="11">
    <source>
        <dbReference type="ARBA" id="ARBA00023221"/>
    </source>
</evidence>
<dbReference type="GO" id="GO:0005739">
    <property type="term" value="C:mitochondrion"/>
    <property type="evidence" value="ECO:0007669"/>
    <property type="project" value="TreeGrafter"/>
</dbReference>
<reference evidence="16" key="1">
    <citation type="submission" date="2021-07" db="EMBL/GenBank/DDBJ databases">
        <authorList>
            <person name="Catto M.A."/>
            <person name="Jacobson A."/>
            <person name="Kennedy G."/>
            <person name="Labadie P."/>
            <person name="Hunt B.G."/>
            <person name="Srinivasan R."/>
        </authorList>
    </citation>
    <scope>NUCLEOTIDE SEQUENCE</scope>
    <source>
        <strain evidence="16">PL_HMW_Pooled</strain>
        <tissue evidence="16">Head</tissue>
    </source>
</reference>
<evidence type="ECO:0000256" key="10">
    <source>
        <dbReference type="ARBA" id="ARBA00023166"/>
    </source>
</evidence>
<gene>
    <name evidence="16" type="ORF">KUF71_002953</name>
</gene>
<feature type="binding site" evidence="12">
    <location>
        <position position="130"/>
    </location>
    <ligand>
        <name>FAD</name>
        <dbReference type="ChEBI" id="CHEBI:57692"/>
    </ligand>
</feature>
<evidence type="ECO:0000256" key="3">
    <source>
        <dbReference type="ARBA" id="ARBA00022516"/>
    </source>
</evidence>
<keyword evidence="11" id="KW-0753">Steroid metabolism</keyword>
<evidence type="ECO:0000313" key="17">
    <source>
        <dbReference type="Proteomes" id="UP001219518"/>
    </source>
</evidence>
<keyword evidence="6" id="KW-0752">Steroid biosynthesis</keyword>
<dbReference type="Gene3D" id="3.40.50.80">
    <property type="entry name" value="Nucleotide-binding domain of ferredoxin-NADP reductase (FNR) module"/>
    <property type="match status" value="1"/>
</dbReference>
<feature type="region of interest" description="Disordered" evidence="14">
    <location>
        <begin position="26"/>
        <end position="51"/>
    </location>
</feature>
<evidence type="ECO:0000259" key="15">
    <source>
        <dbReference type="PROSITE" id="PS51384"/>
    </source>
</evidence>
<feature type="binding site" evidence="12">
    <location>
        <position position="113"/>
    </location>
    <ligand>
        <name>FAD</name>
        <dbReference type="ChEBI" id="CHEBI:57692"/>
    </ligand>
</feature>
<keyword evidence="3" id="KW-0444">Lipid biosynthesis</keyword>
<dbReference type="EMBL" id="JAHWGI010000011">
    <property type="protein sequence ID" value="KAK3907454.1"/>
    <property type="molecule type" value="Genomic_DNA"/>
</dbReference>
<reference evidence="16" key="2">
    <citation type="journal article" date="2023" name="BMC Genomics">
        <title>Pest status, molecular evolution, and epigenetic factors derived from the genome assembly of Frankliniella fusca, a thysanopteran phytovirus vector.</title>
        <authorList>
            <person name="Catto M.A."/>
            <person name="Labadie P.E."/>
            <person name="Jacobson A.L."/>
            <person name="Kennedy G.G."/>
            <person name="Srinivasan R."/>
            <person name="Hunt B.G."/>
        </authorList>
    </citation>
    <scope>NUCLEOTIDE SEQUENCE</scope>
    <source>
        <strain evidence="16">PL_HMW_Pooled</strain>
    </source>
</reference>
<dbReference type="PANTHER" id="PTHR19370">
    <property type="entry name" value="NADH-CYTOCHROME B5 REDUCTASE"/>
    <property type="match status" value="1"/>
</dbReference>
<keyword evidence="9 13" id="KW-0520">NAD</keyword>
<dbReference type="PANTHER" id="PTHR19370:SF185">
    <property type="entry name" value="NADH-CYTOCHROME B5 REDUCTASE"/>
    <property type="match status" value="1"/>
</dbReference>
<dbReference type="Gene3D" id="2.40.30.10">
    <property type="entry name" value="Translation factors"/>
    <property type="match status" value="1"/>
</dbReference>
<protein>
    <recommendedName>
        <fullName evidence="13">NADH-cytochrome b5 reductase</fullName>
        <ecNumber evidence="13">1.6.2.2</ecNumber>
    </recommendedName>
</protein>
<evidence type="ECO:0000256" key="6">
    <source>
        <dbReference type="ARBA" id="ARBA00022955"/>
    </source>
</evidence>
<feature type="binding site" evidence="12">
    <location>
        <position position="147"/>
    </location>
    <ligand>
        <name>FAD</name>
        <dbReference type="ChEBI" id="CHEBI:57692"/>
    </ligand>
</feature>
<dbReference type="InterPro" id="IPR001709">
    <property type="entry name" value="Flavoprot_Pyr_Nucl_cyt_Rdtase"/>
</dbReference>
<evidence type="ECO:0000256" key="7">
    <source>
        <dbReference type="ARBA" id="ARBA00023002"/>
    </source>
</evidence>
<dbReference type="GO" id="GO:0090524">
    <property type="term" value="F:cytochrome-b5 reductase activity, acting on NADH"/>
    <property type="evidence" value="ECO:0007669"/>
    <property type="project" value="UniProtKB-EC"/>
</dbReference>
<dbReference type="AlphaFoldDB" id="A0AAE1GR01"/>
<dbReference type="PROSITE" id="PS51384">
    <property type="entry name" value="FAD_FR"/>
    <property type="match status" value="1"/>
</dbReference>
<evidence type="ECO:0000256" key="5">
    <source>
        <dbReference type="ARBA" id="ARBA00022827"/>
    </source>
</evidence>
<keyword evidence="10" id="KW-1207">Sterol metabolism</keyword>
<evidence type="ECO:0000256" key="1">
    <source>
        <dbReference type="ARBA" id="ARBA00001974"/>
    </source>
</evidence>
<evidence type="ECO:0000313" key="16">
    <source>
        <dbReference type="EMBL" id="KAK3907454.1"/>
    </source>
</evidence>
<name>A0AAE1GR01_9NEOP</name>
<evidence type="ECO:0000256" key="4">
    <source>
        <dbReference type="ARBA" id="ARBA00022630"/>
    </source>
</evidence>
<dbReference type="EC" id="1.6.2.2" evidence="13"/>